<proteinExistence type="predicted"/>
<protein>
    <submittedName>
        <fullName evidence="3">Secreted protein</fullName>
    </submittedName>
</protein>
<accession>A0A1I7UWC6</accession>
<sequence>MIRNVLLILLLAAANASPHSFRFLQQFDDCENKKSPSCDAFISAAQEIIERGQDISMLCPIFNTCPLHCYEANNIVEACETHTSTTASPGVNEQQVTVVPTVLTSITDVPVTLATGPEIVPKTTTLPITSTPPGSELSFTSTVFSLGCKQRITAAGESTFSVEYLNGILFLTKYNQYQGEVCRLLNNHFMIDDALKLMKQYCSETEANDISLKLEEARNSNHCPPY</sequence>
<dbReference type="Proteomes" id="UP000095282">
    <property type="component" value="Unplaced"/>
</dbReference>
<feature type="chain" id="PRO_5009309463" evidence="1">
    <location>
        <begin position="17"/>
        <end position="226"/>
    </location>
</feature>
<reference evidence="3" key="1">
    <citation type="submission" date="2016-11" db="UniProtKB">
        <authorList>
            <consortium name="WormBaseParasite"/>
        </authorList>
    </citation>
    <scope>IDENTIFICATION</scope>
</reference>
<name>A0A1I7UWC6_9PELO</name>
<dbReference type="WBParaSite" id="Csp11.Scaffold630.g19999.t1">
    <property type="protein sequence ID" value="Csp11.Scaffold630.g19999.t1"/>
    <property type="gene ID" value="Csp11.Scaffold630.g19999"/>
</dbReference>
<organism evidence="2 3">
    <name type="scientific">Caenorhabditis tropicalis</name>
    <dbReference type="NCBI Taxonomy" id="1561998"/>
    <lineage>
        <taxon>Eukaryota</taxon>
        <taxon>Metazoa</taxon>
        <taxon>Ecdysozoa</taxon>
        <taxon>Nematoda</taxon>
        <taxon>Chromadorea</taxon>
        <taxon>Rhabditida</taxon>
        <taxon>Rhabditina</taxon>
        <taxon>Rhabditomorpha</taxon>
        <taxon>Rhabditoidea</taxon>
        <taxon>Rhabditidae</taxon>
        <taxon>Peloderinae</taxon>
        <taxon>Caenorhabditis</taxon>
    </lineage>
</organism>
<evidence type="ECO:0000313" key="3">
    <source>
        <dbReference type="WBParaSite" id="Csp11.Scaffold630.g19999.t1"/>
    </source>
</evidence>
<keyword evidence="2" id="KW-1185">Reference proteome</keyword>
<keyword evidence="1" id="KW-0732">Signal</keyword>
<evidence type="ECO:0000256" key="1">
    <source>
        <dbReference type="SAM" id="SignalP"/>
    </source>
</evidence>
<feature type="signal peptide" evidence="1">
    <location>
        <begin position="1"/>
        <end position="16"/>
    </location>
</feature>
<dbReference type="AlphaFoldDB" id="A0A1I7UWC6"/>
<evidence type="ECO:0000313" key="2">
    <source>
        <dbReference type="Proteomes" id="UP000095282"/>
    </source>
</evidence>